<proteinExistence type="predicted"/>
<gene>
    <name evidence="2" type="ORF">PENSOL_c164G00439</name>
</gene>
<evidence type="ECO:0000313" key="2">
    <source>
        <dbReference type="EMBL" id="OQD82989.1"/>
    </source>
</evidence>
<comment type="caution">
    <text evidence="2">The sequence shown here is derived from an EMBL/GenBank/DDBJ whole genome shotgun (WGS) entry which is preliminary data.</text>
</comment>
<feature type="region of interest" description="Disordered" evidence="1">
    <location>
        <begin position="44"/>
        <end position="69"/>
    </location>
</feature>
<evidence type="ECO:0000313" key="3">
    <source>
        <dbReference type="Proteomes" id="UP000191612"/>
    </source>
</evidence>
<sequence length="232" mass="25821">MLLEVVSLFIGYERGLTIARYHQNGSNALAGPNEMDLSVVTSRPPALQPTKETRSCHNYGKPGHLARNEAGGKLARPHDVEALVGRLQQAPKQPQFDAEDLLDPHHSESTPSRARLETLPQRGTARLRKPKIPLWVTIANGERLETAGFAILPVKLGEWTGRIKAHVVRALRKKNIEARLFMAILEKYKNLFRLELPTALPPERNVAHEVETGAARPMNINAYALSAEKLDE</sequence>
<reference evidence="3" key="1">
    <citation type="journal article" date="2017" name="Nat. Microbiol.">
        <title>Global analysis of biosynthetic gene clusters reveals vast potential of secondary metabolite production in Penicillium species.</title>
        <authorList>
            <person name="Nielsen J.C."/>
            <person name="Grijseels S."/>
            <person name="Prigent S."/>
            <person name="Ji B."/>
            <person name="Dainat J."/>
            <person name="Nielsen K.F."/>
            <person name="Frisvad J.C."/>
            <person name="Workman M."/>
            <person name="Nielsen J."/>
        </authorList>
    </citation>
    <scope>NUCLEOTIDE SEQUENCE [LARGE SCALE GENOMIC DNA]</scope>
    <source>
        <strain evidence="3">IBT 29525</strain>
    </source>
</reference>
<dbReference type="EMBL" id="MDYO01000163">
    <property type="protein sequence ID" value="OQD82989.1"/>
    <property type="molecule type" value="Genomic_DNA"/>
</dbReference>
<name>A0A1V6Q188_9EURO</name>
<evidence type="ECO:0000256" key="1">
    <source>
        <dbReference type="SAM" id="MobiDB-lite"/>
    </source>
</evidence>
<dbReference type="Proteomes" id="UP000191612">
    <property type="component" value="Unassembled WGS sequence"/>
</dbReference>
<protein>
    <submittedName>
        <fullName evidence="2">Uncharacterized protein</fullName>
    </submittedName>
</protein>
<organism evidence="2 3">
    <name type="scientific">Penicillium solitum</name>
    <dbReference type="NCBI Taxonomy" id="60172"/>
    <lineage>
        <taxon>Eukaryota</taxon>
        <taxon>Fungi</taxon>
        <taxon>Dikarya</taxon>
        <taxon>Ascomycota</taxon>
        <taxon>Pezizomycotina</taxon>
        <taxon>Eurotiomycetes</taxon>
        <taxon>Eurotiomycetidae</taxon>
        <taxon>Eurotiales</taxon>
        <taxon>Aspergillaceae</taxon>
        <taxon>Penicillium</taxon>
    </lineage>
</organism>
<dbReference type="AlphaFoldDB" id="A0A1V6Q188"/>
<accession>A0A1V6Q188</accession>
<keyword evidence="3" id="KW-1185">Reference proteome</keyword>